<feature type="compositionally biased region" description="Polar residues" evidence="1">
    <location>
        <begin position="41"/>
        <end position="52"/>
    </location>
</feature>
<protein>
    <submittedName>
        <fullName evidence="2">Uncharacterized protein</fullName>
    </submittedName>
</protein>
<reference evidence="2 3" key="1">
    <citation type="submission" date="2019-03" db="EMBL/GenBank/DDBJ databases">
        <title>Single cell metagenomics reveals metabolic interactions within the superorganism composed of flagellate Streblomastix strix and complex community of Bacteroidetes bacteria on its surface.</title>
        <authorList>
            <person name="Treitli S.C."/>
            <person name="Kolisko M."/>
            <person name="Husnik F."/>
            <person name="Keeling P."/>
            <person name="Hampl V."/>
        </authorList>
    </citation>
    <scope>NUCLEOTIDE SEQUENCE [LARGE SCALE GENOMIC DNA]</scope>
    <source>
        <strain evidence="2">ST1C</strain>
    </source>
</reference>
<organism evidence="2 3">
    <name type="scientific">Streblomastix strix</name>
    <dbReference type="NCBI Taxonomy" id="222440"/>
    <lineage>
        <taxon>Eukaryota</taxon>
        <taxon>Metamonada</taxon>
        <taxon>Preaxostyla</taxon>
        <taxon>Oxymonadida</taxon>
        <taxon>Streblomastigidae</taxon>
        <taxon>Streblomastix</taxon>
    </lineage>
</organism>
<sequence length="155" mass="17535">MIHLAIDQVMRHTNTPTTTHSAQMQIQTRKGKEQGKEQEMKTNPSHPAAQSPNPNPTVDHRVVRIEVDQKQPHKKTGHFLRLKHNQGQNRIPSLIQAQAAALVLRRDRDRDQNLLAQALLGESFPILVIVKQRISTIFRKCVASTEVILGLNILI</sequence>
<dbReference type="Proteomes" id="UP000324800">
    <property type="component" value="Unassembled WGS sequence"/>
</dbReference>
<evidence type="ECO:0000313" key="2">
    <source>
        <dbReference type="EMBL" id="KAA6368427.1"/>
    </source>
</evidence>
<proteinExistence type="predicted"/>
<comment type="caution">
    <text evidence="2">The sequence shown here is derived from an EMBL/GenBank/DDBJ whole genome shotgun (WGS) entry which is preliminary data.</text>
</comment>
<dbReference type="AlphaFoldDB" id="A0A5J4UD85"/>
<feature type="compositionally biased region" description="Basic and acidic residues" evidence="1">
    <location>
        <begin position="30"/>
        <end position="40"/>
    </location>
</feature>
<name>A0A5J4UD85_9EUKA</name>
<accession>A0A5J4UD85</accession>
<evidence type="ECO:0000256" key="1">
    <source>
        <dbReference type="SAM" id="MobiDB-lite"/>
    </source>
</evidence>
<feature type="non-terminal residue" evidence="2">
    <location>
        <position position="155"/>
    </location>
</feature>
<feature type="region of interest" description="Disordered" evidence="1">
    <location>
        <begin position="1"/>
        <end position="59"/>
    </location>
</feature>
<evidence type="ECO:0000313" key="3">
    <source>
        <dbReference type="Proteomes" id="UP000324800"/>
    </source>
</evidence>
<dbReference type="EMBL" id="SNRW01017365">
    <property type="protein sequence ID" value="KAA6368427.1"/>
    <property type="molecule type" value="Genomic_DNA"/>
</dbReference>
<feature type="compositionally biased region" description="Polar residues" evidence="1">
    <location>
        <begin position="11"/>
        <end position="28"/>
    </location>
</feature>
<gene>
    <name evidence="2" type="ORF">EZS28_036046</name>
</gene>